<keyword evidence="2" id="KW-1185">Reference proteome</keyword>
<organism evidence="1 2">
    <name type="scientific">Triplophysa tibetana</name>
    <dbReference type="NCBI Taxonomy" id="1572043"/>
    <lineage>
        <taxon>Eukaryota</taxon>
        <taxon>Metazoa</taxon>
        <taxon>Chordata</taxon>
        <taxon>Craniata</taxon>
        <taxon>Vertebrata</taxon>
        <taxon>Euteleostomi</taxon>
        <taxon>Actinopterygii</taxon>
        <taxon>Neopterygii</taxon>
        <taxon>Teleostei</taxon>
        <taxon>Ostariophysi</taxon>
        <taxon>Cypriniformes</taxon>
        <taxon>Nemacheilidae</taxon>
        <taxon>Triplophysa</taxon>
    </lineage>
</organism>
<reference evidence="1 2" key="1">
    <citation type="journal article" date="2019" name="Mol. Ecol. Resour.">
        <title>Chromosome-level genome assembly of Triplophysa tibetana, a fish adapted to the harsh high-altitude environment of the Tibetan Plateau.</title>
        <authorList>
            <person name="Yang X."/>
            <person name="Liu H."/>
            <person name="Ma Z."/>
            <person name="Zou Y."/>
            <person name="Zou M."/>
            <person name="Mao Y."/>
            <person name="Li X."/>
            <person name="Wang H."/>
            <person name="Chen T."/>
            <person name="Wang W."/>
            <person name="Yang R."/>
        </authorList>
    </citation>
    <scope>NUCLEOTIDE SEQUENCE [LARGE SCALE GENOMIC DNA]</scope>
    <source>
        <strain evidence="1">TTIB1903HZAU</strain>
        <tissue evidence="1">Muscle</tissue>
    </source>
</reference>
<sequence length="137" mass="15326">MSPSKAVIVLNNRCQQIWLNQDRLTRLLSHYKEQYGIELKEKKAGGRKSNTRSFKFFLLAPRLLHGPSTSTPTGTEVRIPCGFVFAEGPKPLSGWTPDLPARETPLTLRLSGGASRLQLTLPYTGYFRLALQSTHSI</sequence>
<proteinExistence type="predicted"/>
<protein>
    <submittedName>
        <fullName evidence="1">Uncharacterized protein</fullName>
    </submittedName>
</protein>
<accession>A0A5A9NT17</accession>
<gene>
    <name evidence="1" type="ORF">E1301_Tti006332</name>
</gene>
<dbReference type="AlphaFoldDB" id="A0A5A9NT17"/>
<comment type="caution">
    <text evidence="1">The sequence shown here is derived from an EMBL/GenBank/DDBJ whole genome shotgun (WGS) entry which is preliminary data.</text>
</comment>
<evidence type="ECO:0000313" key="1">
    <source>
        <dbReference type="EMBL" id="KAA0711377.1"/>
    </source>
</evidence>
<dbReference type="Proteomes" id="UP000324632">
    <property type="component" value="Chromosome 15"/>
</dbReference>
<name>A0A5A9NT17_9TELE</name>
<dbReference type="EMBL" id="SOYY01000015">
    <property type="protein sequence ID" value="KAA0711377.1"/>
    <property type="molecule type" value="Genomic_DNA"/>
</dbReference>
<evidence type="ECO:0000313" key="2">
    <source>
        <dbReference type="Proteomes" id="UP000324632"/>
    </source>
</evidence>